<keyword evidence="3" id="KW-1185">Reference proteome</keyword>
<feature type="transmembrane region" description="Helical" evidence="1">
    <location>
        <begin position="160"/>
        <end position="180"/>
    </location>
</feature>
<dbReference type="EMBL" id="OZ034817">
    <property type="protein sequence ID" value="CAL1385431.1"/>
    <property type="molecule type" value="Genomic_DNA"/>
</dbReference>
<protein>
    <recommendedName>
        <fullName evidence="4">Transmembrane protein</fullName>
    </recommendedName>
</protein>
<evidence type="ECO:0000313" key="2">
    <source>
        <dbReference type="EMBL" id="CAL1385431.1"/>
    </source>
</evidence>
<proteinExistence type="predicted"/>
<gene>
    <name evidence="2" type="ORF">LTRI10_LOCUS26569</name>
</gene>
<evidence type="ECO:0000256" key="1">
    <source>
        <dbReference type="SAM" id="Phobius"/>
    </source>
</evidence>
<reference evidence="2 3" key="1">
    <citation type="submission" date="2024-04" db="EMBL/GenBank/DDBJ databases">
        <authorList>
            <person name="Fracassetti M."/>
        </authorList>
    </citation>
    <scope>NUCLEOTIDE SEQUENCE [LARGE SCALE GENOMIC DNA]</scope>
</reference>
<feature type="transmembrane region" description="Helical" evidence="1">
    <location>
        <begin position="136"/>
        <end position="154"/>
    </location>
</feature>
<dbReference type="AlphaFoldDB" id="A0AAV2EHJ8"/>
<keyword evidence="1" id="KW-0812">Transmembrane</keyword>
<organism evidence="2 3">
    <name type="scientific">Linum trigynum</name>
    <dbReference type="NCBI Taxonomy" id="586398"/>
    <lineage>
        <taxon>Eukaryota</taxon>
        <taxon>Viridiplantae</taxon>
        <taxon>Streptophyta</taxon>
        <taxon>Embryophyta</taxon>
        <taxon>Tracheophyta</taxon>
        <taxon>Spermatophyta</taxon>
        <taxon>Magnoliopsida</taxon>
        <taxon>eudicotyledons</taxon>
        <taxon>Gunneridae</taxon>
        <taxon>Pentapetalae</taxon>
        <taxon>rosids</taxon>
        <taxon>fabids</taxon>
        <taxon>Malpighiales</taxon>
        <taxon>Linaceae</taxon>
        <taxon>Linum</taxon>
    </lineage>
</organism>
<dbReference type="PANTHER" id="PTHR36743:SF1">
    <property type="entry name" value="OS04G0495300 PROTEIN"/>
    <property type="match status" value="1"/>
</dbReference>
<name>A0AAV2EHJ8_9ROSI</name>
<accession>A0AAV2EHJ8</accession>
<evidence type="ECO:0008006" key="4">
    <source>
        <dbReference type="Google" id="ProtNLM"/>
    </source>
</evidence>
<sequence>MGISPSKQAETTLSSSSAFTAACESAYSHCLSLTQHAFPGVLPYQLPTASDQIHSTLTTTDKIPLIVNWVPTPPTQAQVDSALKVVAALRRAPKNPAQQEAEAPEEEPMTLGAEEFKQWAVVLFADAVAEKAGKALLQRVPIGVAGIVGIGAVARPGKNLVGAAIGVYALGVVTSVYLSLSG</sequence>
<keyword evidence="1" id="KW-0472">Membrane</keyword>
<dbReference type="PROSITE" id="PS51257">
    <property type="entry name" value="PROKAR_LIPOPROTEIN"/>
    <property type="match status" value="1"/>
</dbReference>
<dbReference type="PANTHER" id="PTHR36743">
    <property type="entry name" value="OS04G0495300 PROTEIN"/>
    <property type="match status" value="1"/>
</dbReference>
<evidence type="ECO:0000313" key="3">
    <source>
        <dbReference type="Proteomes" id="UP001497516"/>
    </source>
</evidence>
<keyword evidence="1" id="KW-1133">Transmembrane helix</keyword>
<dbReference type="Proteomes" id="UP001497516">
    <property type="component" value="Chromosome 4"/>
</dbReference>